<feature type="non-terminal residue" evidence="1">
    <location>
        <position position="75"/>
    </location>
</feature>
<gene>
    <name evidence="1" type="ORF">PENTCL1PPCAC_15062</name>
</gene>
<evidence type="ECO:0000313" key="1">
    <source>
        <dbReference type="EMBL" id="GMS92887.1"/>
    </source>
</evidence>
<dbReference type="EMBL" id="BTSX01000004">
    <property type="protein sequence ID" value="GMS92887.1"/>
    <property type="molecule type" value="Genomic_DNA"/>
</dbReference>
<dbReference type="Pfam" id="PF02995">
    <property type="entry name" value="DUF229"/>
    <property type="match status" value="1"/>
</dbReference>
<evidence type="ECO:0000313" key="2">
    <source>
        <dbReference type="Proteomes" id="UP001432027"/>
    </source>
</evidence>
<keyword evidence="2" id="KW-1185">Reference proteome</keyword>
<organism evidence="1 2">
    <name type="scientific">Pristionchus entomophagus</name>
    <dbReference type="NCBI Taxonomy" id="358040"/>
    <lineage>
        <taxon>Eukaryota</taxon>
        <taxon>Metazoa</taxon>
        <taxon>Ecdysozoa</taxon>
        <taxon>Nematoda</taxon>
        <taxon>Chromadorea</taxon>
        <taxon>Rhabditida</taxon>
        <taxon>Rhabditina</taxon>
        <taxon>Diplogasteromorpha</taxon>
        <taxon>Diplogasteroidea</taxon>
        <taxon>Neodiplogasteridae</taxon>
        <taxon>Pristionchus</taxon>
    </lineage>
</organism>
<comment type="caution">
    <text evidence="1">The sequence shown here is derived from an EMBL/GenBank/DDBJ whole genome shotgun (WGS) entry which is preliminary data.</text>
</comment>
<protein>
    <submittedName>
        <fullName evidence="1">Uncharacterized protein</fullName>
    </submittedName>
</protein>
<dbReference type="AlphaFoldDB" id="A0AAV5TDC8"/>
<dbReference type="Proteomes" id="UP001432027">
    <property type="component" value="Unassembled WGS sequence"/>
</dbReference>
<dbReference type="InterPro" id="IPR004245">
    <property type="entry name" value="DUF229"/>
</dbReference>
<feature type="non-terminal residue" evidence="1">
    <location>
        <position position="1"/>
    </location>
</feature>
<reference evidence="1" key="1">
    <citation type="submission" date="2023-10" db="EMBL/GenBank/DDBJ databases">
        <title>Genome assembly of Pristionchus species.</title>
        <authorList>
            <person name="Yoshida K."/>
            <person name="Sommer R.J."/>
        </authorList>
    </citation>
    <scope>NUCLEOTIDE SEQUENCE</scope>
    <source>
        <strain evidence="1">RS0144</strain>
    </source>
</reference>
<accession>A0AAV5TDC8</accession>
<sequence length="75" mass="8787">VECKINEVKVYNFLNTQIWRQKSTGQRSIHKAARKLPSVHIVILDSIGASHGRRLFNRTHRYLKQEFGAVEMLHM</sequence>
<proteinExistence type="predicted"/>
<name>A0AAV5TDC8_9BILA</name>